<proteinExistence type="predicted"/>
<accession>A0AAD4PKQ2</accession>
<reference evidence="5" key="1">
    <citation type="journal article" date="2021" name="Mol. Ecol. Resour.">
        <title>Phylogenomic analyses of the genus Drosophila reveals genomic signals of climate adaptation.</title>
        <authorList>
            <person name="Li F."/>
            <person name="Rane R.V."/>
            <person name="Luria V."/>
            <person name="Xiong Z."/>
            <person name="Chen J."/>
            <person name="Li Z."/>
            <person name="Catullo R.A."/>
            <person name="Griffin P.C."/>
            <person name="Schiffer M."/>
            <person name="Pearce S."/>
            <person name="Lee S.F."/>
            <person name="McElroy K."/>
            <person name="Stocker A."/>
            <person name="Shirriffs J."/>
            <person name="Cockerell F."/>
            <person name="Coppin C."/>
            <person name="Sgro C.M."/>
            <person name="Karger A."/>
            <person name="Cain J.W."/>
            <person name="Weber J.A."/>
            <person name="Santpere G."/>
            <person name="Kirschner M.W."/>
            <person name="Hoffmann A.A."/>
            <person name="Oakeshott J.G."/>
            <person name="Zhang G."/>
        </authorList>
    </citation>
    <scope>NUCLEOTIDE SEQUENCE</scope>
    <source>
        <strain evidence="5">BGI-SZ-2011g</strain>
    </source>
</reference>
<dbReference type="Pfam" id="PF15430">
    <property type="entry name" value="SVWC"/>
    <property type="match status" value="1"/>
</dbReference>
<comment type="subcellular location">
    <subcellularLocation>
        <location evidence="1">Secreted</location>
    </subcellularLocation>
</comment>
<keyword evidence="6" id="KW-1185">Reference proteome</keyword>
<dbReference type="SMART" id="SM01318">
    <property type="entry name" value="SVWC"/>
    <property type="match status" value="1"/>
</dbReference>
<organism evidence="5 6">
    <name type="scientific">Drosophila rubida</name>
    <dbReference type="NCBI Taxonomy" id="30044"/>
    <lineage>
        <taxon>Eukaryota</taxon>
        <taxon>Metazoa</taxon>
        <taxon>Ecdysozoa</taxon>
        <taxon>Arthropoda</taxon>
        <taxon>Hexapoda</taxon>
        <taxon>Insecta</taxon>
        <taxon>Pterygota</taxon>
        <taxon>Neoptera</taxon>
        <taxon>Endopterygota</taxon>
        <taxon>Diptera</taxon>
        <taxon>Brachycera</taxon>
        <taxon>Muscomorpha</taxon>
        <taxon>Ephydroidea</taxon>
        <taxon>Drosophilidae</taxon>
        <taxon>Drosophila</taxon>
    </lineage>
</organism>
<sequence>MKMSCVMGVVLIGLISYSTALVHYKKLEKGEKGCKLEGKDIEVGGKEKDPNTCGVYVCQNKQGDSLIHYCQIPAPFQHCKANGVSTVTDFPECCWMCVTYVSC</sequence>
<evidence type="ECO:0000313" key="6">
    <source>
        <dbReference type="Proteomes" id="UP001200034"/>
    </source>
</evidence>
<evidence type="ECO:0000259" key="4">
    <source>
        <dbReference type="SMART" id="SM01318"/>
    </source>
</evidence>
<feature type="domain" description="Single" evidence="4">
    <location>
        <begin position="34"/>
        <end position="97"/>
    </location>
</feature>
<keyword evidence="3" id="KW-0732">Signal</keyword>
<protein>
    <recommendedName>
        <fullName evidence="4">Single domain-containing protein</fullName>
    </recommendedName>
</protein>
<dbReference type="GO" id="GO:0005576">
    <property type="term" value="C:extracellular region"/>
    <property type="evidence" value="ECO:0007669"/>
    <property type="project" value="UniProtKB-SubCell"/>
</dbReference>
<dbReference type="EMBL" id="JAJJHW010002585">
    <property type="protein sequence ID" value="KAH8371960.1"/>
    <property type="molecule type" value="Genomic_DNA"/>
</dbReference>
<gene>
    <name evidence="5" type="ORF">KR093_009514</name>
</gene>
<evidence type="ECO:0000256" key="2">
    <source>
        <dbReference type="ARBA" id="ARBA00022525"/>
    </source>
</evidence>
<name>A0AAD4PKQ2_9MUSC</name>
<comment type="caution">
    <text evidence="5">The sequence shown here is derived from an EMBL/GenBank/DDBJ whole genome shotgun (WGS) entry which is preliminary data.</text>
</comment>
<dbReference type="InterPro" id="IPR029277">
    <property type="entry name" value="SVWC_dom"/>
</dbReference>
<evidence type="ECO:0000313" key="5">
    <source>
        <dbReference type="EMBL" id="KAH8371960.1"/>
    </source>
</evidence>
<dbReference type="AlphaFoldDB" id="A0AAD4PKQ2"/>
<keyword evidence="2" id="KW-0964">Secreted</keyword>
<evidence type="ECO:0000256" key="1">
    <source>
        <dbReference type="ARBA" id="ARBA00004613"/>
    </source>
</evidence>
<feature type="signal peptide" evidence="3">
    <location>
        <begin position="1"/>
        <end position="20"/>
    </location>
</feature>
<dbReference type="Proteomes" id="UP001200034">
    <property type="component" value="Unassembled WGS sequence"/>
</dbReference>
<feature type="chain" id="PRO_5042094073" description="Single domain-containing protein" evidence="3">
    <location>
        <begin position="21"/>
        <end position="103"/>
    </location>
</feature>
<evidence type="ECO:0000256" key="3">
    <source>
        <dbReference type="SAM" id="SignalP"/>
    </source>
</evidence>